<dbReference type="AlphaFoldDB" id="M8BN76"/>
<protein>
    <recommendedName>
        <fullName evidence="2">Aminotransferase-like plant mobile domain-containing protein</fullName>
    </recommendedName>
</protein>
<evidence type="ECO:0000313" key="1">
    <source>
        <dbReference type="EnsemblPlants" id="EMT23394"/>
    </source>
</evidence>
<proteinExistence type="predicted"/>
<dbReference type="PANTHER" id="PTHR34835:SF60">
    <property type="entry name" value="OS10G0490300 PROTEIN"/>
    <property type="match status" value="1"/>
</dbReference>
<sequence length="444" mass="49371">MGRLRKVSHKDVPLVPSLESADSQHDMFVPNDFADDCSNPMSLEISSDDGGLDKALFDFYMDHRLKRSTDLPVCSTFTRNSGKFFSGVVDGLRPRYEDVIENYGMGCLLSFVRTELKRKFIPLTKYDIHGILDLPVDGEPLVCDPESGRDFILSHFNLTSIPPVSFFANKLKSLEVEFPDEDVFICFMIVAFASFLCPNSSLCPSPKYLHIFRDCRSVCTYDLSQFVYEWLLSSIKKFKDSTKVASKRSVTFGGCHSAFAVSYLDHLNFGLHSISDAKPWILAWRGNKGSVQKSSASKSLDVDASDVPFATRVQSSIGARLGSEARHQEKPKIFVEWSESIIADVLNCSKSVSIQSAIPNTKCAIFDDNSVREVHPHGPNLPSLVTPVIPVVDGGIHNPVVLAGSTTPKLCDEVWSREAAGRDRLMSSGQWSENLTDIHWKSIK</sequence>
<reference evidence="1" key="1">
    <citation type="submission" date="2015-06" db="UniProtKB">
        <authorList>
            <consortium name="EnsemblPlants"/>
        </authorList>
    </citation>
    <scope>IDENTIFICATION</scope>
</reference>
<organism evidence="1">
    <name type="scientific">Aegilops tauschii</name>
    <name type="common">Tausch's goatgrass</name>
    <name type="synonym">Aegilops squarrosa</name>
    <dbReference type="NCBI Taxonomy" id="37682"/>
    <lineage>
        <taxon>Eukaryota</taxon>
        <taxon>Viridiplantae</taxon>
        <taxon>Streptophyta</taxon>
        <taxon>Embryophyta</taxon>
        <taxon>Tracheophyta</taxon>
        <taxon>Spermatophyta</taxon>
        <taxon>Magnoliopsida</taxon>
        <taxon>Liliopsida</taxon>
        <taxon>Poales</taxon>
        <taxon>Poaceae</taxon>
        <taxon>BOP clade</taxon>
        <taxon>Pooideae</taxon>
        <taxon>Triticodae</taxon>
        <taxon>Triticeae</taxon>
        <taxon>Triticinae</taxon>
        <taxon>Aegilops</taxon>
    </lineage>
</organism>
<evidence type="ECO:0008006" key="2">
    <source>
        <dbReference type="Google" id="ProtNLM"/>
    </source>
</evidence>
<accession>M8BN76</accession>
<dbReference type="EnsemblPlants" id="EMT23394">
    <property type="protein sequence ID" value="EMT23394"/>
    <property type="gene ID" value="F775_25186"/>
</dbReference>
<dbReference type="PANTHER" id="PTHR34835">
    <property type="entry name" value="OS07G0283600 PROTEIN-RELATED"/>
    <property type="match status" value="1"/>
</dbReference>
<name>M8BN76_AEGTA</name>